<evidence type="ECO:0000259" key="1">
    <source>
        <dbReference type="PROSITE" id="PS50042"/>
    </source>
</evidence>
<evidence type="ECO:0000313" key="3">
    <source>
        <dbReference type="Proteomes" id="UP001319883"/>
    </source>
</evidence>
<proteinExistence type="predicted"/>
<dbReference type="InterPro" id="IPR018490">
    <property type="entry name" value="cNMP-bd_dom_sf"/>
</dbReference>
<accession>A0ABS7X0D5</accession>
<protein>
    <submittedName>
        <fullName evidence="2">Cyclic nucleotide-binding domain-containing protein</fullName>
    </submittedName>
</protein>
<dbReference type="CDD" id="cd00038">
    <property type="entry name" value="CAP_ED"/>
    <property type="match status" value="1"/>
</dbReference>
<dbReference type="InterPro" id="IPR014710">
    <property type="entry name" value="RmlC-like_jellyroll"/>
</dbReference>
<reference evidence="2 3" key="1">
    <citation type="submission" date="2021-05" db="EMBL/GenBank/DDBJ databases">
        <title>Petroleum and Energy Research Collection (APPE): ex situ preservation of microbial diversity associated with the oil industry and exploitation of its biotechnological potential.</title>
        <authorList>
            <person name="Paixao C.T.M."/>
            <person name="Gomes M.B."/>
            <person name="Oliveira V.M."/>
        </authorList>
    </citation>
    <scope>NUCLEOTIDE SEQUENCE [LARGE SCALE GENOMIC DNA]</scope>
    <source>
        <strain evidence="2 3">LIT2</strain>
    </source>
</reference>
<feature type="domain" description="Cyclic nucleotide-binding" evidence="1">
    <location>
        <begin position="15"/>
        <end position="116"/>
    </location>
</feature>
<sequence length="155" mass="17412">MTRVGLEPIIRAHPLFAGLDEAFCQLVCGCATNVRFRACDYLFHEGEAADRLFLLRQGRVALETPTPGQGAIVFRTLDAGELVGLSWLVPPYRWAYDARALEPVRAIAMDAVCLRRKCEQDHDLGFEVMKRVVPILIERLHGTQRQMLDVYGSPS</sequence>
<dbReference type="SMART" id="SM00100">
    <property type="entry name" value="cNMP"/>
    <property type="match status" value="1"/>
</dbReference>
<dbReference type="RefSeq" id="WP_224414998.1">
    <property type="nucleotide sequence ID" value="NZ_JAGXFC010000001.1"/>
</dbReference>
<dbReference type="Proteomes" id="UP001319883">
    <property type="component" value="Unassembled WGS sequence"/>
</dbReference>
<dbReference type="PROSITE" id="PS50042">
    <property type="entry name" value="CNMP_BINDING_3"/>
    <property type="match status" value="1"/>
</dbReference>
<name>A0ABS7X0D5_9GAMM</name>
<gene>
    <name evidence="2" type="ORF">KGQ91_11805</name>
</gene>
<dbReference type="EMBL" id="JAGXFD010000001">
    <property type="protein sequence ID" value="MBZ9568353.1"/>
    <property type="molecule type" value="Genomic_DNA"/>
</dbReference>
<keyword evidence="3" id="KW-1185">Reference proteome</keyword>
<evidence type="ECO:0000313" key="2">
    <source>
        <dbReference type="EMBL" id="MBZ9568353.1"/>
    </source>
</evidence>
<dbReference type="Pfam" id="PF00027">
    <property type="entry name" value="cNMP_binding"/>
    <property type="match status" value="1"/>
</dbReference>
<organism evidence="2 3">
    <name type="scientific">Modicisalibacter tunisiensis</name>
    <dbReference type="NCBI Taxonomy" id="390637"/>
    <lineage>
        <taxon>Bacteria</taxon>
        <taxon>Pseudomonadati</taxon>
        <taxon>Pseudomonadota</taxon>
        <taxon>Gammaproteobacteria</taxon>
        <taxon>Oceanospirillales</taxon>
        <taxon>Halomonadaceae</taxon>
        <taxon>Modicisalibacter</taxon>
    </lineage>
</organism>
<dbReference type="Gene3D" id="2.60.120.10">
    <property type="entry name" value="Jelly Rolls"/>
    <property type="match status" value="1"/>
</dbReference>
<comment type="caution">
    <text evidence="2">The sequence shown here is derived from an EMBL/GenBank/DDBJ whole genome shotgun (WGS) entry which is preliminary data.</text>
</comment>
<dbReference type="InterPro" id="IPR000595">
    <property type="entry name" value="cNMP-bd_dom"/>
</dbReference>
<dbReference type="SUPFAM" id="SSF51206">
    <property type="entry name" value="cAMP-binding domain-like"/>
    <property type="match status" value="1"/>
</dbReference>